<keyword evidence="8" id="KW-1185">Reference proteome</keyword>
<dbReference type="InterPro" id="IPR002052">
    <property type="entry name" value="DNA_methylase_N6_adenine_CS"/>
</dbReference>
<gene>
    <name evidence="7" type="ORF">HMPREF0860_1681</name>
</gene>
<dbReference type="InterPro" id="IPR050953">
    <property type="entry name" value="N4_N6_ade-DNA_methylase"/>
</dbReference>
<comment type="caution">
    <text evidence="7">The sequence shown here is derived from an EMBL/GenBank/DDBJ whole genome shotgun (WGS) entry which is preliminary data.</text>
</comment>
<evidence type="ECO:0000256" key="4">
    <source>
        <dbReference type="ARBA" id="ARBA00022691"/>
    </source>
</evidence>
<dbReference type="Gene3D" id="3.40.50.150">
    <property type="entry name" value="Vaccinia Virus protein VP39"/>
    <property type="match status" value="1"/>
</dbReference>
<comment type="catalytic activity">
    <reaction evidence="5">
        <text>a 2'-deoxyadenosine in DNA + S-adenosyl-L-methionine = an N(6)-methyl-2'-deoxyadenosine in DNA + S-adenosyl-L-homocysteine + H(+)</text>
        <dbReference type="Rhea" id="RHEA:15197"/>
        <dbReference type="Rhea" id="RHEA-COMP:12418"/>
        <dbReference type="Rhea" id="RHEA-COMP:12419"/>
        <dbReference type="ChEBI" id="CHEBI:15378"/>
        <dbReference type="ChEBI" id="CHEBI:57856"/>
        <dbReference type="ChEBI" id="CHEBI:59789"/>
        <dbReference type="ChEBI" id="CHEBI:90615"/>
        <dbReference type="ChEBI" id="CHEBI:90616"/>
        <dbReference type="EC" id="2.1.1.72"/>
    </reaction>
</comment>
<dbReference type="PROSITE" id="PS00092">
    <property type="entry name" value="N6_MTASE"/>
    <property type="match status" value="1"/>
</dbReference>
<proteinExistence type="predicted"/>
<evidence type="ECO:0000256" key="3">
    <source>
        <dbReference type="ARBA" id="ARBA00022679"/>
    </source>
</evidence>
<keyword evidence="4" id="KW-0949">S-adenosyl-L-methionine</keyword>
<dbReference type="EC" id="2.1.1.72" evidence="1"/>
<protein>
    <recommendedName>
        <fullName evidence="1">site-specific DNA-methyltransferase (adenine-specific)</fullName>
        <ecNumber evidence="1">2.1.1.72</ecNumber>
    </recommendedName>
</protein>
<dbReference type="GO" id="GO:0032259">
    <property type="term" value="P:methylation"/>
    <property type="evidence" value="ECO:0007669"/>
    <property type="project" value="UniProtKB-KW"/>
</dbReference>
<reference evidence="7 8" key="1">
    <citation type="submission" date="2013-08" db="EMBL/GenBank/DDBJ databases">
        <authorList>
            <person name="Durkin A.S."/>
            <person name="Haft D.R."/>
            <person name="McCorrison J."/>
            <person name="Torralba M."/>
            <person name="Gillis M."/>
            <person name="Haft D.H."/>
            <person name="Methe B."/>
            <person name="Sutton G."/>
            <person name="Nelson K.E."/>
        </authorList>
    </citation>
    <scope>NUCLEOTIDE SEQUENCE [LARGE SCALE GENOMIC DNA]</scope>
    <source>
        <strain evidence="7 8">ATCC 35536</strain>
    </source>
</reference>
<dbReference type="Pfam" id="PF07669">
    <property type="entry name" value="Eco57I"/>
    <property type="match status" value="1"/>
</dbReference>
<dbReference type="EMBL" id="AVQI01000022">
    <property type="protein sequence ID" value="ERK04401.1"/>
    <property type="molecule type" value="Genomic_DNA"/>
</dbReference>
<evidence type="ECO:0000313" key="8">
    <source>
        <dbReference type="Proteomes" id="UP000016646"/>
    </source>
</evidence>
<keyword evidence="2 7" id="KW-0489">Methyltransferase</keyword>
<evidence type="ECO:0000256" key="5">
    <source>
        <dbReference type="ARBA" id="ARBA00047942"/>
    </source>
</evidence>
<name>A0ABN0P693_TRESO</name>
<dbReference type="PANTHER" id="PTHR33841:SF1">
    <property type="entry name" value="DNA METHYLTRANSFERASE A"/>
    <property type="match status" value="1"/>
</dbReference>
<dbReference type="GO" id="GO:0008168">
    <property type="term" value="F:methyltransferase activity"/>
    <property type="evidence" value="ECO:0007669"/>
    <property type="project" value="UniProtKB-KW"/>
</dbReference>
<dbReference type="RefSeq" id="WP_021495502.1">
    <property type="nucleotide sequence ID" value="NZ_AVQI01000022.1"/>
</dbReference>
<evidence type="ECO:0000259" key="6">
    <source>
        <dbReference type="Pfam" id="PF07669"/>
    </source>
</evidence>
<dbReference type="PANTHER" id="PTHR33841">
    <property type="entry name" value="DNA METHYLTRANSFERASE YEEA-RELATED"/>
    <property type="match status" value="1"/>
</dbReference>
<evidence type="ECO:0000256" key="2">
    <source>
        <dbReference type="ARBA" id="ARBA00022603"/>
    </source>
</evidence>
<sequence>MTDFRTFFEQAYPGKDKIYEDIILPIFKNATDLRKTTLIALAESDKKNVLQASIIAQVAGTFPVTFADVEVQSSVHLKRNRVSIQNCIRKIMEDNTSALIFFHFADNQNEWRVSFAHRAETLQTSTSAKRYTYLCGIEHPCRTIAERFHHLSKKADSAAITLDDMLNAFSVEALSKEFFAEYKVFYEDFVQYITGKRYIKAKGKSGYENRAVAGAKVHTKIFAHFQRISNGDEQKAEKNVRDYIKKMMGRLVFIQFLQKKGWLGCTDDNWNDGDRDYLQHLFEHSSTKQQNDFLSTVLDPLFFGMLNTNPEERAHHFKQKNWDITLLDRFGKVPYLNGGLFEEDEEDYVSVVFPAVLFSNPAQKEAERIFRSSQNNGYPYDASCGLLDFFARYNFTIDETDPEDREVGVDPEMLGKIFENLLEDNKDKGAFYTPKEIVQYMCRESLIAYLAEETQDEPAMRNFVLKHEIHTIKDKKKVLSALKNIKICDPAVGSGAFPMGMLNELFACRILLEGDSSDEENRSRIKKDIVRENIYGVDIEKGAVDIARLRFWLAIIVDEKTPLPLPNLDYKIMQGNSLLESYEGVSLENLLHQNKNDLFCTTEDNIKILQTAISDYYQPKTHKSKQAMKQHISQLIYALLSEQGWSKEHDKLADLKNIPIDANNQFFLWHTWFSEVFNRPSKQGFDIVIGNPPYMEARSKVFPEDLKNELQNYIKCTYDEVYQKSFSRGADILVFFYELSFRLLTKKGINIFITENSWMATDYGKAFQNYLRYKISIKGIIDSDYKYFEGAEINTVITFFQHKDIKDDFISFYHCHGSLTEHHCNLNNTNDTSITVKQFMSNDVLVSSYKWSFLINLNNELLSLLTLMEEKNNRDTAKKFTIGQGLNITKNNILKKPSIKTVPYYISSDGAKYTWQCSNSFVNISVVNKNRKVPLLILPRGIGTHFCCFNTIKGFSSSYVEFYSDSCTEDELLCLWLFCNSSLLWLLRECSGRTNLGGGMLKAEATDLNNLPLYFNFPNIQIIKEIFKNATNKTIPTNINEAINSQLHKVIDEIVFSYFNLPKQNNFVIDLLLEKIKRRTIKIKSNK</sequence>
<dbReference type="PRINTS" id="PR00507">
    <property type="entry name" value="N12N6MTFRASE"/>
</dbReference>
<dbReference type="Proteomes" id="UP000016646">
    <property type="component" value="Unassembled WGS sequence"/>
</dbReference>
<feature type="domain" description="Type II methyltransferase M.TaqI-like" evidence="6">
    <location>
        <begin position="532"/>
        <end position="788"/>
    </location>
</feature>
<evidence type="ECO:0000313" key="7">
    <source>
        <dbReference type="EMBL" id="ERK04401.1"/>
    </source>
</evidence>
<dbReference type="InterPro" id="IPR011639">
    <property type="entry name" value="MethylTrfase_TaqI-like_dom"/>
</dbReference>
<keyword evidence="3" id="KW-0808">Transferase</keyword>
<organism evidence="7 8">
    <name type="scientific">Treponema socranskii subsp. socranskii VPI DR56BR1116 = ATCC 35536</name>
    <dbReference type="NCBI Taxonomy" id="1125725"/>
    <lineage>
        <taxon>Bacteria</taxon>
        <taxon>Pseudomonadati</taxon>
        <taxon>Spirochaetota</taxon>
        <taxon>Spirochaetia</taxon>
        <taxon>Spirochaetales</taxon>
        <taxon>Treponemataceae</taxon>
        <taxon>Treponema</taxon>
    </lineage>
</organism>
<evidence type="ECO:0000256" key="1">
    <source>
        <dbReference type="ARBA" id="ARBA00011900"/>
    </source>
</evidence>
<dbReference type="SUPFAM" id="SSF53335">
    <property type="entry name" value="S-adenosyl-L-methionine-dependent methyltransferases"/>
    <property type="match status" value="1"/>
</dbReference>
<accession>A0ABN0P693</accession>
<dbReference type="InterPro" id="IPR029063">
    <property type="entry name" value="SAM-dependent_MTases_sf"/>
</dbReference>